<dbReference type="InterPro" id="IPR005835">
    <property type="entry name" value="NTP_transferase_dom"/>
</dbReference>
<dbReference type="Proteomes" id="UP000515934">
    <property type="component" value="Chromosome"/>
</dbReference>
<dbReference type="PANTHER" id="PTHR46390:SF1">
    <property type="entry name" value="MANNOSE-1-PHOSPHATE GUANYLYLTRANSFERASE"/>
    <property type="match status" value="1"/>
</dbReference>
<dbReference type="EMBL" id="CP060716">
    <property type="protein sequence ID" value="QNN63736.1"/>
    <property type="molecule type" value="Genomic_DNA"/>
</dbReference>
<reference evidence="2 3" key="1">
    <citation type="submission" date="2020-08" db="EMBL/GenBank/DDBJ databases">
        <title>Genome sequence of Leucobacter denitrificans KACC 14055T.</title>
        <authorList>
            <person name="Hyun D.-W."/>
            <person name="Bae J.-W."/>
        </authorList>
    </citation>
    <scope>NUCLEOTIDE SEQUENCE [LARGE SCALE GENOMIC DNA]</scope>
    <source>
        <strain evidence="2 3">KACC 14055</strain>
    </source>
</reference>
<keyword evidence="3" id="KW-1185">Reference proteome</keyword>
<protein>
    <submittedName>
        <fullName evidence="2">NTP transferase domain-containing protein</fullName>
    </submittedName>
</protein>
<dbReference type="RefSeq" id="WP_187556193.1">
    <property type="nucleotide sequence ID" value="NZ_CP060716.1"/>
</dbReference>
<dbReference type="GO" id="GO:0004475">
    <property type="term" value="F:mannose-1-phosphate guanylyltransferase (GTP) activity"/>
    <property type="evidence" value="ECO:0007669"/>
    <property type="project" value="TreeGrafter"/>
</dbReference>
<evidence type="ECO:0000313" key="3">
    <source>
        <dbReference type="Proteomes" id="UP000515934"/>
    </source>
</evidence>
<dbReference type="SUPFAM" id="SSF53448">
    <property type="entry name" value="Nucleotide-diphospho-sugar transferases"/>
    <property type="match status" value="1"/>
</dbReference>
<dbReference type="Gene3D" id="3.90.550.10">
    <property type="entry name" value="Spore Coat Polysaccharide Biosynthesis Protein SpsA, Chain A"/>
    <property type="match status" value="1"/>
</dbReference>
<proteinExistence type="predicted"/>
<keyword evidence="2" id="KW-0808">Transferase</keyword>
<evidence type="ECO:0000313" key="2">
    <source>
        <dbReference type="EMBL" id="QNN63736.1"/>
    </source>
</evidence>
<dbReference type="PANTHER" id="PTHR46390">
    <property type="entry name" value="MANNOSE-1-PHOSPHATE GUANYLYLTRANSFERASE"/>
    <property type="match status" value="1"/>
</dbReference>
<accession>A0A7G9S7B1</accession>
<dbReference type="Pfam" id="PF00483">
    <property type="entry name" value="NTP_transferase"/>
    <property type="match status" value="1"/>
</dbReference>
<sequence>MTEPVAVVLAGGKGQRLWPLSRKNRPKQFVSVVSEKTLIQTTVDRLLSVFPPERIYISTTEKYLSDVCAANIPVPEENIILERRPLGPATAFVLAHAVMQQLHGDNVRVLTCPSDHYVQDPAEFERTIAELADGVFENGATVTVLGAKPTEPDDRLGYMRLEPTKTPDFFRAVTLSEKPSLEEAKELGESGVACWNTANYLAKPGAVLEILSRVYPIHTAEIVAYAKHWVDDVDERTYGYDGVPLEGHELDPFFIADAEVDVLVRDFGWSDVGTWERVLQAREQLGPELPAALIPDSRNIVAISTDGRPIVACGVEDLVIVSHDDAVYVLNRSVASSLESVKEWRAAVAGAGEEGLL</sequence>
<dbReference type="InterPro" id="IPR051161">
    <property type="entry name" value="Mannose-6P_isomerase_type2"/>
</dbReference>
<feature type="domain" description="Nucleotidyl transferase" evidence="1">
    <location>
        <begin position="6"/>
        <end position="284"/>
    </location>
</feature>
<name>A0A7G9S7B1_9MICO</name>
<gene>
    <name evidence="2" type="ORF">H9L06_05495</name>
</gene>
<organism evidence="2 3">
    <name type="scientific">Leucobacter denitrificans</name>
    <dbReference type="NCBI Taxonomy" id="683042"/>
    <lineage>
        <taxon>Bacteria</taxon>
        <taxon>Bacillati</taxon>
        <taxon>Actinomycetota</taxon>
        <taxon>Actinomycetes</taxon>
        <taxon>Micrococcales</taxon>
        <taxon>Microbacteriaceae</taxon>
        <taxon>Leucobacter</taxon>
    </lineage>
</organism>
<dbReference type="AlphaFoldDB" id="A0A7G9S7B1"/>
<dbReference type="InterPro" id="IPR029044">
    <property type="entry name" value="Nucleotide-diphossugar_trans"/>
</dbReference>
<evidence type="ECO:0000259" key="1">
    <source>
        <dbReference type="Pfam" id="PF00483"/>
    </source>
</evidence>
<dbReference type="GO" id="GO:0009298">
    <property type="term" value="P:GDP-mannose biosynthetic process"/>
    <property type="evidence" value="ECO:0007669"/>
    <property type="project" value="TreeGrafter"/>
</dbReference>
<dbReference type="SUPFAM" id="SSF159283">
    <property type="entry name" value="Guanosine diphospho-D-mannose pyrophosphorylase/mannose-6-phosphate isomerase linker domain"/>
    <property type="match status" value="1"/>
</dbReference>
<dbReference type="KEGG" id="ldn:H9L06_05495"/>